<proteinExistence type="predicted"/>
<evidence type="ECO:0000313" key="2">
    <source>
        <dbReference type="EMBL" id="KAJ8871278.1"/>
    </source>
</evidence>
<dbReference type="EMBL" id="JARBHB010000012">
    <property type="protein sequence ID" value="KAJ8871278.1"/>
    <property type="molecule type" value="Genomic_DNA"/>
</dbReference>
<evidence type="ECO:0000256" key="1">
    <source>
        <dbReference type="SAM" id="MobiDB-lite"/>
    </source>
</evidence>
<keyword evidence="3" id="KW-1185">Reference proteome</keyword>
<evidence type="ECO:0000313" key="3">
    <source>
        <dbReference type="Proteomes" id="UP001159363"/>
    </source>
</evidence>
<name>A0ABQ9GGX2_9NEOP</name>
<comment type="caution">
    <text evidence="2">The sequence shown here is derived from an EMBL/GenBank/DDBJ whole genome shotgun (WGS) entry which is preliminary data.</text>
</comment>
<gene>
    <name evidence="2" type="ORF">PR048_027586</name>
</gene>
<protein>
    <submittedName>
        <fullName evidence="2">Uncharacterized protein</fullName>
    </submittedName>
</protein>
<dbReference type="Proteomes" id="UP001159363">
    <property type="component" value="Chromosome 11"/>
</dbReference>
<feature type="region of interest" description="Disordered" evidence="1">
    <location>
        <begin position="74"/>
        <end position="122"/>
    </location>
</feature>
<reference evidence="2 3" key="1">
    <citation type="submission" date="2023-02" db="EMBL/GenBank/DDBJ databases">
        <title>LHISI_Scaffold_Assembly.</title>
        <authorList>
            <person name="Stuart O.P."/>
            <person name="Cleave R."/>
            <person name="Magrath M.J.L."/>
            <person name="Mikheyev A.S."/>
        </authorList>
    </citation>
    <scope>NUCLEOTIDE SEQUENCE [LARGE SCALE GENOMIC DNA]</scope>
    <source>
        <strain evidence="2">Daus_M_001</strain>
        <tissue evidence="2">Leg muscle</tissue>
    </source>
</reference>
<accession>A0ABQ9GGX2</accession>
<sequence length="942" mass="104212">MQLPGGYALHRGSGKYQLSIWLITGIREQGEIVDQPGLACSLPITGIINNRYRLGTVRLTPLFIKQSGLAVTKNPLLQPSGPTINVSSRARPPHATGRSSPSRARPSHATGRSSPSRRYCSQAPSNFLPAVPHLQPVSALQHGPAIDRPHLFQEFFKFSSGPPPLPLRPDECFPSQVVGATVAERLARSLPTKANRVQYPAGSPGFRKWELCRTIPLVGGSSRGSPGFPHKLPLLIMAAMSSEPRVSDSMLVNRAVSEMDAKLHMNVMAWQVWTQRPVIPVRWSTDYRHDQEPECWDCVVDEIPSVFGSLPPLSRRLIMLLRDEAAERAPVGRTGTRRVPLYFCLRYTCHSGNPIRGMYSFYDVTVTASCSGNKKVLCGGVASHQGDSGSVNGGVSPEFDTRETCRTLPFVICSTYPRPSRPVLRSTSPPWTLAAQNYPDLPSRKRSGEDRLHVVLELKETHSQRVVFTDDDVRARSCSCSYKEFYLRTAKLSRDGASTVRDVAVSSLLANVEVIGLGSISAIPSGAVVNLRTGIQEGMGSNPDPAVLTSEKQTASAEAGDCIRPPYLIAVFDFAIFDVHDFDIEVAVILFPPLLLLPPLTLQWNACKRSKSGSAPYRLATLNLLDIIRTRILQNESRMDEARALIELCSILSNMGWRIMQERVKWEHPEKPRRESSLYFPGVRAVRCLWDYCCLFANWVQFPVGLLPDFLSRENRAGRYGWSAGFIGGTPPPPPLYSGAAPYSPLFYTLVRSQDLDVKSRPSLFTTFFRTPVAPSHCDQSYRSFPPTSRSATARLPPRPHGFYSRRGRPGFSHVRIVPDDATGRRVFSGSSRFSRSYIPALLHTHLASPSSTLKTSMSSGRPRQLIEERWKCYFWSGVSLNLLGLPVYRTSGSFPPYLHACTALLPLASPPQAPWSTHPTLQNFHLSLTTGASSSRAECWA</sequence>
<organism evidence="2 3">
    <name type="scientific">Dryococelus australis</name>
    <dbReference type="NCBI Taxonomy" id="614101"/>
    <lineage>
        <taxon>Eukaryota</taxon>
        <taxon>Metazoa</taxon>
        <taxon>Ecdysozoa</taxon>
        <taxon>Arthropoda</taxon>
        <taxon>Hexapoda</taxon>
        <taxon>Insecta</taxon>
        <taxon>Pterygota</taxon>
        <taxon>Neoptera</taxon>
        <taxon>Polyneoptera</taxon>
        <taxon>Phasmatodea</taxon>
        <taxon>Verophasmatodea</taxon>
        <taxon>Anareolatae</taxon>
        <taxon>Phasmatidae</taxon>
        <taxon>Eurycanthinae</taxon>
        <taxon>Dryococelus</taxon>
    </lineage>
</organism>
<feature type="compositionally biased region" description="Polar residues" evidence="1">
    <location>
        <begin position="75"/>
        <end position="88"/>
    </location>
</feature>